<dbReference type="Pfam" id="PF12706">
    <property type="entry name" value="Lactamase_B_2"/>
    <property type="match status" value="1"/>
</dbReference>
<dbReference type="SUPFAM" id="SSF56281">
    <property type="entry name" value="Metallo-hydrolase/oxidoreductase"/>
    <property type="match status" value="1"/>
</dbReference>
<evidence type="ECO:0000313" key="4">
    <source>
        <dbReference type="Proteomes" id="UP000007838"/>
    </source>
</evidence>
<accession>G8LFM5</accession>
<reference evidence="3 4" key="1">
    <citation type="journal article" date="2011" name="Stand. Genomic Sci.">
        <title>Complete genome of the onion pathogen Enterobacter cloacae EcWSU1.</title>
        <authorList>
            <person name="Humann J.L."/>
            <person name="Wildung M."/>
            <person name="Cheng C.H."/>
            <person name="Lee T."/>
            <person name="Stewart J.E."/>
            <person name="Drew J.C."/>
            <person name="Triplett E.W."/>
            <person name="Main D."/>
            <person name="Schroeder B.K."/>
        </authorList>
    </citation>
    <scope>NUCLEOTIDE SEQUENCE [LARGE SCALE GENOMIC DNA]</scope>
    <source>
        <strain evidence="3 4">EcWSU1</strain>
    </source>
</reference>
<keyword evidence="1" id="KW-0378">Hydrolase</keyword>
<dbReference type="InterPro" id="IPR036866">
    <property type="entry name" value="RibonucZ/Hydroxyglut_hydro"/>
</dbReference>
<dbReference type="InterPro" id="IPR001279">
    <property type="entry name" value="Metallo-B-lactamas"/>
</dbReference>
<name>G8LFM5_9ENTR</name>
<evidence type="ECO:0000259" key="2">
    <source>
        <dbReference type="Pfam" id="PF12706"/>
    </source>
</evidence>
<proteinExistence type="predicted"/>
<organism evidence="3 4">
    <name type="scientific">Enterobacter ludwigii</name>
    <dbReference type="NCBI Taxonomy" id="299767"/>
    <lineage>
        <taxon>Bacteria</taxon>
        <taxon>Pseudomonadati</taxon>
        <taxon>Pseudomonadota</taxon>
        <taxon>Gammaproteobacteria</taxon>
        <taxon>Enterobacterales</taxon>
        <taxon>Enterobacteriaceae</taxon>
        <taxon>Enterobacter</taxon>
        <taxon>Enterobacter cloacae complex</taxon>
    </lineage>
</organism>
<dbReference type="KEGG" id="eec:EcWSU1_00070"/>
<dbReference type="HOGENOM" id="CLU_096448_0_0_6"/>
<dbReference type="eggNOG" id="COG2220">
    <property type="taxonomic scope" value="Bacteria"/>
</dbReference>
<dbReference type="Proteomes" id="UP000007838">
    <property type="component" value="Chromosome"/>
</dbReference>
<dbReference type="PANTHER" id="PTHR43546">
    <property type="entry name" value="UPF0173 METAL-DEPENDENT HYDROLASE MJ1163-RELATED"/>
    <property type="match status" value="1"/>
</dbReference>
<feature type="domain" description="Metallo-beta-lactamase" evidence="2">
    <location>
        <begin position="57"/>
        <end position="260"/>
    </location>
</feature>
<sequence>MRCGCDNVDPISSIIALWPTLLRAASGYSPLHIIRRIPMNITQIRNATQLITYAGKRFLIDPMLAPKGAYPGFPGTAHAEIRNPMVELPVDVNTLLEADAVIVTHTHDDHWDRAAVELIGKDKPVFVQNDSDAALLRSQGFTHLTVMTEETAFGDIRIAKTRGGQHGTDRAYAVPELAERLGEACGVVLRHPDEKTLYIVGDTIWRDEVAADLHKHQPDVVVLNAGYAHVIGFGPIIMGQEDVLNVHFLLPQAKIVATHMEAINHCLLTRHALREYVDANLIGDAVSIPEDGETVIF</sequence>
<gene>
    <name evidence="3" type="primary">yddR</name>
    <name evidence="3" type="ORF">EcWSU1_00070</name>
</gene>
<dbReference type="Gene3D" id="3.60.15.10">
    <property type="entry name" value="Ribonuclease Z/Hydroxyacylglutathione hydrolase-like"/>
    <property type="match status" value="1"/>
</dbReference>
<dbReference type="EMBL" id="CP002886">
    <property type="protein sequence ID" value="AEW71510.1"/>
    <property type="molecule type" value="Genomic_DNA"/>
</dbReference>
<evidence type="ECO:0000313" key="3">
    <source>
        <dbReference type="EMBL" id="AEW71510.1"/>
    </source>
</evidence>
<evidence type="ECO:0000256" key="1">
    <source>
        <dbReference type="ARBA" id="ARBA00022801"/>
    </source>
</evidence>
<dbReference type="GO" id="GO:0016787">
    <property type="term" value="F:hydrolase activity"/>
    <property type="evidence" value="ECO:0007669"/>
    <property type="project" value="UniProtKB-KW"/>
</dbReference>
<dbReference type="PANTHER" id="PTHR43546:SF9">
    <property type="entry name" value="L-ASCORBATE-6-PHOSPHATE LACTONASE ULAG-RELATED"/>
    <property type="match status" value="1"/>
</dbReference>
<dbReference type="InterPro" id="IPR050114">
    <property type="entry name" value="UPF0173_UPF0282_UlaG_hydrolase"/>
</dbReference>
<protein>
    <submittedName>
        <fullName evidence="3">UPF0173 protein yddR</fullName>
    </submittedName>
</protein>
<dbReference type="AlphaFoldDB" id="G8LFM5"/>